<feature type="compositionally biased region" description="Basic and acidic residues" evidence="1">
    <location>
        <begin position="77"/>
        <end position="86"/>
    </location>
</feature>
<protein>
    <submittedName>
        <fullName evidence="2">Uncharacterized protein</fullName>
    </submittedName>
</protein>
<comment type="caution">
    <text evidence="2">The sequence shown here is derived from an EMBL/GenBank/DDBJ whole genome shotgun (WGS) entry which is preliminary data.</text>
</comment>
<dbReference type="RefSeq" id="WP_143538152.1">
    <property type="nucleotide sequence ID" value="NZ_BAAAGS010000005.1"/>
</dbReference>
<evidence type="ECO:0000313" key="2">
    <source>
        <dbReference type="EMBL" id="GAA0513723.1"/>
    </source>
</evidence>
<evidence type="ECO:0000313" key="3">
    <source>
        <dbReference type="Proteomes" id="UP001500729"/>
    </source>
</evidence>
<sequence length="86" mass="9339">MSPRSGGNAPGSCGDYGLSATTGTGLVPVAEPMHAGGVFARENQEEDKLILQYSDRADRLSSYRERRNRAATTDPATPERIDERTR</sequence>
<gene>
    <name evidence="2" type="ORF">GCM10009533_10760</name>
</gene>
<name>A0ABP3M8W9_SACER</name>
<reference evidence="3" key="1">
    <citation type="journal article" date="2019" name="Int. J. Syst. Evol. Microbiol.">
        <title>The Global Catalogue of Microorganisms (GCM) 10K type strain sequencing project: providing services to taxonomists for standard genome sequencing and annotation.</title>
        <authorList>
            <consortium name="The Broad Institute Genomics Platform"/>
            <consortium name="The Broad Institute Genome Sequencing Center for Infectious Disease"/>
            <person name="Wu L."/>
            <person name="Ma J."/>
        </authorList>
    </citation>
    <scope>NUCLEOTIDE SEQUENCE [LARGE SCALE GENOMIC DNA]</scope>
    <source>
        <strain evidence="3">JCM 10303</strain>
    </source>
</reference>
<evidence type="ECO:0000256" key="1">
    <source>
        <dbReference type="SAM" id="MobiDB-lite"/>
    </source>
</evidence>
<organism evidence="2 3">
    <name type="scientific">Saccharopolyspora erythraea</name>
    <name type="common">Streptomyces erythraeus</name>
    <dbReference type="NCBI Taxonomy" id="1836"/>
    <lineage>
        <taxon>Bacteria</taxon>
        <taxon>Bacillati</taxon>
        <taxon>Actinomycetota</taxon>
        <taxon>Actinomycetes</taxon>
        <taxon>Pseudonocardiales</taxon>
        <taxon>Pseudonocardiaceae</taxon>
        <taxon>Saccharopolyspora</taxon>
    </lineage>
</organism>
<feature type="compositionally biased region" description="Basic and acidic residues" evidence="1">
    <location>
        <begin position="42"/>
        <end position="65"/>
    </location>
</feature>
<accession>A0ABP3M8W9</accession>
<keyword evidence="3" id="KW-1185">Reference proteome</keyword>
<feature type="region of interest" description="Disordered" evidence="1">
    <location>
        <begin position="1"/>
        <end position="26"/>
    </location>
</feature>
<dbReference type="EMBL" id="BAAAGS010000005">
    <property type="protein sequence ID" value="GAA0513723.1"/>
    <property type="molecule type" value="Genomic_DNA"/>
</dbReference>
<proteinExistence type="predicted"/>
<feature type="region of interest" description="Disordered" evidence="1">
    <location>
        <begin position="39"/>
        <end position="86"/>
    </location>
</feature>
<dbReference type="Proteomes" id="UP001500729">
    <property type="component" value="Unassembled WGS sequence"/>
</dbReference>